<organism evidence="1 2">
    <name type="scientific">Cellvibrio fibrivorans</name>
    <dbReference type="NCBI Taxonomy" id="126350"/>
    <lineage>
        <taxon>Bacteria</taxon>
        <taxon>Pseudomonadati</taxon>
        <taxon>Pseudomonadota</taxon>
        <taxon>Gammaproteobacteria</taxon>
        <taxon>Cellvibrionales</taxon>
        <taxon>Cellvibrionaceae</taxon>
        <taxon>Cellvibrio</taxon>
    </lineage>
</organism>
<gene>
    <name evidence="1" type="ORF">J2X05_002116</name>
</gene>
<dbReference type="Proteomes" id="UP001253595">
    <property type="component" value="Unassembled WGS sequence"/>
</dbReference>
<comment type="caution">
    <text evidence="1">The sequence shown here is derived from an EMBL/GenBank/DDBJ whole genome shotgun (WGS) entry which is preliminary data.</text>
</comment>
<proteinExistence type="predicted"/>
<name>A0ABU1UY22_9GAMM</name>
<dbReference type="Gene3D" id="3.40.50.150">
    <property type="entry name" value="Vaccinia Virus protein VP39"/>
    <property type="match status" value="1"/>
</dbReference>
<dbReference type="RefSeq" id="WP_310072146.1">
    <property type="nucleotide sequence ID" value="NZ_JAVDVX010000003.1"/>
</dbReference>
<evidence type="ECO:0000313" key="1">
    <source>
        <dbReference type="EMBL" id="MDR7090094.1"/>
    </source>
</evidence>
<sequence length="252" mass="29169">MVSTEMMALNARADAVQFWPEMYFYDRAAIVLSRLLNIDAGVRFCPLDERRYLRANHWLDQRCLAFFNQHPKGLGVECGAGLSTRFHRLSERHDWPQFSWVDIDSEESIALKSKVMPAIDNYRLIASDQQVEELVNAIYWDRSTPLMIVIDGLSHGVDAEWLKSLMQILLTQRCGNTPIRIFVILEASPTWYEKIFSRMGLPALGRWQSAFSSLGGDIHSIKYFGKNTQNNKEMVMGLVLSYRCFRQLPKRR</sequence>
<dbReference type="SUPFAM" id="SSF53335">
    <property type="entry name" value="S-adenosyl-L-methionine-dependent methyltransferases"/>
    <property type="match status" value="1"/>
</dbReference>
<keyword evidence="2" id="KW-1185">Reference proteome</keyword>
<dbReference type="InterPro" id="IPR029063">
    <property type="entry name" value="SAM-dependent_MTases_sf"/>
</dbReference>
<dbReference type="EMBL" id="JAVDVX010000003">
    <property type="protein sequence ID" value="MDR7090094.1"/>
    <property type="molecule type" value="Genomic_DNA"/>
</dbReference>
<evidence type="ECO:0000313" key="2">
    <source>
        <dbReference type="Proteomes" id="UP001253595"/>
    </source>
</evidence>
<accession>A0ABU1UY22</accession>
<reference evidence="1 2" key="1">
    <citation type="submission" date="2023-07" db="EMBL/GenBank/DDBJ databases">
        <title>Sorghum-associated microbial communities from plants grown in Nebraska, USA.</title>
        <authorList>
            <person name="Schachtman D."/>
        </authorList>
    </citation>
    <scope>NUCLEOTIDE SEQUENCE [LARGE SCALE GENOMIC DNA]</scope>
    <source>
        <strain evidence="1 2">BE190</strain>
    </source>
</reference>
<protein>
    <submittedName>
        <fullName evidence="1">O-methyltransferase involved in polyketide biosynthesis</fullName>
    </submittedName>
</protein>